<evidence type="ECO:0000256" key="1">
    <source>
        <dbReference type="ARBA" id="ARBA00022723"/>
    </source>
</evidence>
<dbReference type="InterPro" id="IPR013083">
    <property type="entry name" value="Znf_RING/FYVE/PHD"/>
</dbReference>
<evidence type="ECO:0000256" key="4">
    <source>
        <dbReference type="PROSITE-ProRule" id="PRU00175"/>
    </source>
</evidence>
<evidence type="ECO:0000313" key="6">
    <source>
        <dbReference type="Ensembl" id="ENSAPOP00000033798.1"/>
    </source>
</evidence>
<keyword evidence="2 4" id="KW-0863">Zinc-finger</keyword>
<sequence>MAQKGAQLDRDTFSCSICLDLLKDPVTTSCGHSYCMNCIKGHWDGEDKKEIYSCPQCRKNFSPRPVLEKNTMLAVLVEETEEKRSLQGDILIS</sequence>
<dbReference type="SMART" id="SM00184">
    <property type="entry name" value="RING"/>
    <property type="match status" value="1"/>
</dbReference>
<name>A0A3Q1GTK9_9TELE</name>
<dbReference type="Proteomes" id="UP000257200">
    <property type="component" value="Unplaced"/>
</dbReference>
<evidence type="ECO:0000256" key="2">
    <source>
        <dbReference type="ARBA" id="ARBA00022771"/>
    </source>
</evidence>
<dbReference type="SUPFAM" id="SSF57850">
    <property type="entry name" value="RING/U-box"/>
    <property type="match status" value="1"/>
</dbReference>
<dbReference type="AlphaFoldDB" id="A0A3Q1GTK9"/>
<dbReference type="PROSITE" id="PS50089">
    <property type="entry name" value="ZF_RING_2"/>
    <property type="match status" value="1"/>
</dbReference>
<dbReference type="GO" id="GO:0008270">
    <property type="term" value="F:zinc ion binding"/>
    <property type="evidence" value="ECO:0007669"/>
    <property type="project" value="UniProtKB-KW"/>
</dbReference>
<dbReference type="InterPro" id="IPR017907">
    <property type="entry name" value="Znf_RING_CS"/>
</dbReference>
<proteinExistence type="predicted"/>
<dbReference type="PANTHER" id="PTHR25465">
    <property type="entry name" value="B-BOX DOMAIN CONTAINING"/>
    <property type="match status" value="1"/>
</dbReference>
<organism evidence="6 7">
    <name type="scientific">Acanthochromis polyacanthus</name>
    <name type="common">spiny chromis</name>
    <dbReference type="NCBI Taxonomy" id="80966"/>
    <lineage>
        <taxon>Eukaryota</taxon>
        <taxon>Metazoa</taxon>
        <taxon>Chordata</taxon>
        <taxon>Craniata</taxon>
        <taxon>Vertebrata</taxon>
        <taxon>Euteleostomi</taxon>
        <taxon>Actinopterygii</taxon>
        <taxon>Neopterygii</taxon>
        <taxon>Teleostei</taxon>
        <taxon>Neoteleostei</taxon>
        <taxon>Acanthomorphata</taxon>
        <taxon>Ovalentaria</taxon>
        <taxon>Pomacentridae</taxon>
        <taxon>Acanthochromis</taxon>
    </lineage>
</organism>
<keyword evidence="3" id="KW-0862">Zinc</keyword>
<evidence type="ECO:0000313" key="7">
    <source>
        <dbReference type="Proteomes" id="UP000257200"/>
    </source>
</evidence>
<dbReference type="PANTHER" id="PTHR25465:SF5">
    <property type="entry name" value="E3 UBIQUITIN_ISG15 LIGASE TRIM25-RELATED"/>
    <property type="match status" value="1"/>
</dbReference>
<evidence type="ECO:0000259" key="5">
    <source>
        <dbReference type="PROSITE" id="PS50089"/>
    </source>
</evidence>
<keyword evidence="1" id="KW-0479">Metal-binding</keyword>
<dbReference type="PROSITE" id="PS00518">
    <property type="entry name" value="ZF_RING_1"/>
    <property type="match status" value="1"/>
</dbReference>
<dbReference type="InterPro" id="IPR001841">
    <property type="entry name" value="Znf_RING"/>
</dbReference>
<dbReference type="Gene3D" id="3.30.40.10">
    <property type="entry name" value="Zinc/RING finger domain, C3HC4 (zinc finger)"/>
    <property type="match status" value="1"/>
</dbReference>
<dbReference type="InterPro" id="IPR051051">
    <property type="entry name" value="E3_ubiq-ligase_TRIM/RNF"/>
</dbReference>
<feature type="domain" description="RING-type" evidence="5">
    <location>
        <begin position="15"/>
        <end position="58"/>
    </location>
</feature>
<dbReference type="Ensembl" id="ENSAPOT00000029006.1">
    <property type="protein sequence ID" value="ENSAPOP00000033798.1"/>
    <property type="gene ID" value="ENSAPOG00000022601.1"/>
</dbReference>
<dbReference type="GeneTree" id="ENSGT01150000286931"/>
<keyword evidence="7" id="KW-1185">Reference proteome</keyword>
<accession>A0A3Q1GTK9</accession>
<dbReference type="InParanoid" id="A0A3Q1GTK9"/>
<reference evidence="6" key="1">
    <citation type="submission" date="2025-08" db="UniProtKB">
        <authorList>
            <consortium name="Ensembl"/>
        </authorList>
    </citation>
    <scope>IDENTIFICATION</scope>
</reference>
<dbReference type="STRING" id="80966.ENSAPOP00000033798"/>
<dbReference type="Pfam" id="PF15227">
    <property type="entry name" value="zf-C3HC4_4"/>
    <property type="match status" value="1"/>
</dbReference>
<protein>
    <recommendedName>
        <fullName evidence="5">RING-type domain-containing protein</fullName>
    </recommendedName>
</protein>
<reference evidence="6" key="2">
    <citation type="submission" date="2025-09" db="UniProtKB">
        <authorList>
            <consortium name="Ensembl"/>
        </authorList>
    </citation>
    <scope>IDENTIFICATION</scope>
</reference>
<evidence type="ECO:0000256" key="3">
    <source>
        <dbReference type="ARBA" id="ARBA00022833"/>
    </source>
</evidence>